<dbReference type="EMBL" id="LAZR01000173">
    <property type="protein sequence ID" value="KKN84293.1"/>
    <property type="molecule type" value="Genomic_DNA"/>
</dbReference>
<protein>
    <submittedName>
        <fullName evidence="1">Uncharacterized protein</fullName>
    </submittedName>
</protein>
<name>A0A0F9WZ37_9ZZZZ</name>
<sequence length="246" mass="28299">MISDIFIIKDGLPLFSANFTSSKNIFSQEDNLLMISGFFSALNSFSDSFEDLGAISELKLSKNDLNLSFLREPTIPNLIYLAIFNGKTEISNVKRFLSKVSRGFLQKYDANQIFSWNGKKSFFKPFEKEIRQLIEEEDSMNEKFYKDQVSDWLKSFDVGIEEQTNSVAETEVLNNKSRYFNYVPIFTSSEVIDPKLYLTGDISCQVFEKIDGEKNIAQITKELDLNQNKVYSICKNLIKMGFIAFD</sequence>
<comment type="caution">
    <text evidence="1">The sequence shown here is derived from an EMBL/GenBank/DDBJ whole genome shotgun (WGS) entry which is preliminary data.</text>
</comment>
<proteinExistence type="predicted"/>
<gene>
    <name evidence="1" type="ORF">LCGC14_0291070</name>
</gene>
<accession>A0A0F9WZ37</accession>
<organism evidence="1">
    <name type="scientific">marine sediment metagenome</name>
    <dbReference type="NCBI Taxonomy" id="412755"/>
    <lineage>
        <taxon>unclassified sequences</taxon>
        <taxon>metagenomes</taxon>
        <taxon>ecological metagenomes</taxon>
    </lineage>
</organism>
<dbReference type="AlphaFoldDB" id="A0A0F9WZ37"/>
<reference evidence="1" key="1">
    <citation type="journal article" date="2015" name="Nature">
        <title>Complex archaea that bridge the gap between prokaryotes and eukaryotes.</title>
        <authorList>
            <person name="Spang A."/>
            <person name="Saw J.H."/>
            <person name="Jorgensen S.L."/>
            <person name="Zaremba-Niedzwiedzka K."/>
            <person name="Martijn J."/>
            <person name="Lind A.E."/>
            <person name="van Eijk R."/>
            <person name="Schleper C."/>
            <person name="Guy L."/>
            <person name="Ettema T.J."/>
        </authorList>
    </citation>
    <scope>NUCLEOTIDE SEQUENCE</scope>
</reference>
<evidence type="ECO:0000313" key="1">
    <source>
        <dbReference type="EMBL" id="KKN84293.1"/>
    </source>
</evidence>